<name>A0A7X9RZY6_9BACT</name>
<dbReference type="GO" id="GO:0016301">
    <property type="term" value="F:kinase activity"/>
    <property type="evidence" value="ECO:0007669"/>
    <property type="project" value="UniProtKB-KW"/>
</dbReference>
<dbReference type="Proteomes" id="UP000576082">
    <property type="component" value="Unassembled WGS sequence"/>
</dbReference>
<dbReference type="RefSeq" id="WP_169660039.1">
    <property type="nucleotide sequence ID" value="NZ_JABANE010000117.1"/>
</dbReference>
<protein>
    <submittedName>
        <fullName evidence="1">Uridine kinase</fullName>
    </submittedName>
</protein>
<proteinExistence type="predicted"/>
<reference evidence="1 2" key="1">
    <citation type="submission" date="2020-04" db="EMBL/GenBank/DDBJ databases">
        <title>Flammeovirga sp. SR4, a novel species isolated from seawater.</title>
        <authorList>
            <person name="Wang X."/>
        </authorList>
    </citation>
    <scope>NUCLEOTIDE SEQUENCE [LARGE SCALE GENOMIC DNA]</scope>
    <source>
        <strain evidence="1 2">ATCC 23126</strain>
    </source>
</reference>
<keyword evidence="2" id="KW-1185">Reference proteome</keyword>
<comment type="caution">
    <text evidence="1">The sequence shown here is derived from an EMBL/GenBank/DDBJ whole genome shotgun (WGS) entry which is preliminary data.</text>
</comment>
<dbReference type="InterPro" id="IPR027417">
    <property type="entry name" value="P-loop_NTPase"/>
</dbReference>
<dbReference type="SUPFAM" id="SSF52540">
    <property type="entry name" value="P-loop containing nucleoside triphosphate hydrolases"/>
    <property type="match status" value="1"/>
</dbReference>
<dbReference type="AlphaFoldDB" id="A0A7X9RZY6"/>
<keyword evidence="1" id="KW-0808">Transferase</keyword>
<accession>A0A7X9RZY6</accession>
<dbReference type="Gene3D" id="3.40.50.300">
    <property type="entry name" value="P-loop containing nucleotide triphosphate hydrolases"/>
    <property type="match status" value="1"/>
</dbReference>
<keyword evidence="1" id="KW-0418">Kinase</keyword>
<evidence type="ECO:0000313" key="1">
    <source>
        <dbReference type="EMBL" id="NME71838.1"/>
    </source>
</evidence>
<organism evidence="1 2">
    <name type="scientific">Flammeovirga aprica JL-4</name>
    <dbReference type="NCBI Taxonomy" id="694437"/>
    <lineage>
        <taxon>Bacteria</taxon>
        <taxon>Pseudomonadati</taxon>
        <taxon>Bacteroidota</taxon>
        <taxon>Cytophagia</taxon>
        <taxon>Cytophagales</taxon>
        <taxon>Flammeovirgaceae</taxon>
        <taxon>Flammeovirga</taxon>
    </lineage>
</organism>
<sequence length="206" mass="24218">MNNLFYTLQQKAKYHRPLMVGISGIDGSGKGYIGQKLFDGLISKGIKCELIGIDGWLEKPSRRFSKENPAEHFYRKSFRFEEMNEKLIKPLKQDGKIDFIAQHSAPDHSEELIDFHYDINDVEILLVEGIFLFQEQFDFDYRIWIECSFETAFERALVRNQEGLSEEALKEEYDTTYFPAQHLHFENDNPKDKADFILINDHLLEK</sequence>
<gene>
    <name evidence="1" type="ORF">HHU12_27985</name>
</gene>
<dbReference type="EMBL" id="JABANE010000117">
    <property type="protein sequence ID" value="NME71838.1"/>
    <property type="molecule type" value="Genomic_DNA"/>
</dbReference>
<evidence type="ECO:0000313" key="2">
    <source>
        <dbReference type="Proteomes" id="UP000576082"/>
    </source>
</evidence>